<proteinExistence type="predicted"/>
<feature type="compositionally biased region" description="Low complexity" evidence="3">
    <location>
        <begin position="772"/>
        <end position="787"/>
    </location>
</feature>
<sequence length="874" mass="94882">MDEFAIPNLILRHFDLSSTPWTEYTSHQVEERRRKLPGGKLFFDRLLDLVGLDAGPSLYPPNTPATLRRLLHSIHSLEIDRLKKDCFYYYLLKDYDVSASTAQPSMDIDIDVNDSNEEEDLAVISTSHKGGNRSKSQEFAKRRCMPLMWKRFMDGYWGLDHGLWESAITSLSDPAITTLNFVPSIIQTLSTHVSPPSHALSLIHNFLVSAHPELTTQEENDVRLIALASAGSIPQAFSLIRSSESEPERRRSRENLWLWILGSPRISCGLLQLGAGAGAKHQIQTKCLKELLHIPLSFEENTHLIQFLTHPPSRNISSSALSLLHDLITLRLIHQGQYSESLLLDKQLAGTGGNEKDRQRRREMVREFISILPEAQRLALSLDVEQRKDDLPQVNGYSNRENEDTDMGSSWIKINSDIDADGPTPSYAEIASEPPSLPIPAAVPSPAPPAIATNAESDSAIALISTPISAPTPIRPSTTHTSLFTAAQNAPLPSSPQKPASPFSGPPRFAPGSSAVPSPKRILSGSPFNPPQASSSASKARNSSKGSPAPPLRLPKTIINDDDDQDEEGSVLGRRNDPKQRGRRGLGGRSGSKSVEPQNQHDKENENENEDRNMEVDQDTEDGHEAAASSSKAQTQVENTNAPPRSTRKPRQTTSTEKDNQRRRHNTPPPTSNQTTEKGAEPVTPGLNGMPGSFTQSRDNGEMPPPPSTLTKSRNTRASSHVPESVKGRSRITRSASRAILDEDDDDVEGGEAGRGVNGNGNGKPPTKKTRSSATAALSTSTSTSARKPPRAKTSARASLAPSDYTDDHTPSASVRRSTRSISRASTAQPSEQGSPTPSMTSVAGGGGRKGTGRRGSRAGSATPRMSTRVSKRA</sequence>
<evidence type="ECO:0000256" key="3">
    <source>
        <dbReference type="SAM" id="MobiDB-lite"/>
    </source>
</evidence>
<evidence type="ECO:0000256" key="1">
    <source>
        <dbReference type="ARBA" id="ARBA00004123"/>
    </source>
</evidence>
<feature type="compositionally biased region" description="Basic and acidic residues" evidence="3">
    <location>
        <begin position="599"/>
        <end position="625"/>
    </location>
</feature>
<dbReference type="GO" id="GO:0005634">
    <property type="term" value="C:nucleus"/>
    <property type="evidence" value="ECO:0007669"/>
    <property type="project" value="UniProtKB-SubCell"/>
</dbReference>
<evidence type="ECO:0000313" key="5">
    <source>
        <dbReference type="EMBL" id="OBR85908.1"/>
    </source>
</evidence>
<organism evidence="5">
    <name type="scientific">Kwoniella dejecticola CBS 10117</name>
    <dbReference type="NCBI Taxonomy" id="1296121"/>
    <lineage>
        <taxon>Eukaryota</taxon>
        <taxon>Fungi</taxon>
        <taxon>Dikarya</taxon>
        <taxon>Basidiomycota</taxon>
        <taxon>Agaricomycotina</taxon>
        <taxon>Tremellomycetes</taxon>
        <taxon>Tremellales</taxon>
        <taxon>Cryptococcaceae</taxon>
        <taxon>Kwoniella</taxon>
    </lineage>
</organism>
<feature type="compositionally biased region" description="Polar residues" evidence="3">
    <location>
        <begin position="829"/>
        <end position="840"/>
    </location>
</feature>
<comment type="subcellular location">
    <subcellularLocation>
        <location evidence="1">Nucleus</location>
    </subcellularLocation>
</comment>
<gene>
    <name evidence="5" type="ORF">I303_03623</name>
</gene>
<name>A0A1A6A779_9TREE</name>
<protein>
    <recommendedName>
        <fullName evidence="4">ELYS-like domain-containing protein</fullName>
    </recommendedName>
</protein>
<feature type="compositionally biased region" description="Polar residues" evidence="3">
    <location>
        <begin position="709"/>
        <end position="719"/>
    </location>
</feature>
<dbReference type="EMBL" id="KI894030">
    <property type="protein sequence ID" value="OBR85908.1"/>
    <property type="molecule type" value="Genomic_DNA"/>
</dbReference>
<feature type="compositionally biased region" description="Polar residues" evidence="3">
    <location>
        <begin position="488"/>
        <end position="498"/>
    </location>
</feature>
<dbReference type="Pfam" id="PF13934">
    <property type="entry name" value="ELYS"/>
    <property type="match status" value="1"/>
</dbReference>
<feature type="compositionally biased region" description="Acidic residues" evidence="3">
    <location>
        <begin position="560"/>
        <end position="569"/>
    </location>
</feature>
<feature type="compositionally biased region" description="Low complexity" evidence="3">
    <location>
        <begin position="533"/>
        <end position="547"/>
    </location>
</feature>
<feature type="compositionally biased region" description="Gly residues" evidence="3">
    <location>
        <begin position="751"/>
        <end position="762"/>
    </location>
</feature>
<evidence type="ECO:0000259" key="4">
    <source>
        <dbReference type="Pfam" id="PF13934"/>
    </source>
</evidence>
<accession>A0A1A6A779</accession>
<feature type="compositionally biased region" description="Polar residues" evidence="3">
    <location>
        <begin position="864"/>
        <end position="874"/>
    </location>
</feature>
<feature type="compositionally biased region" description="Polar residues" evidence="3">
    <location>
        <begin position="628"/>
        <end position="644"/>
    </location>
</feature>
<dbReference type="InterPro" id="IPR025151">
    <property type="entry name" value="ELYS_dom"/>
</dbReference>
<feature type="region of interest" description="Disordered" evidence="3">
    <location>
        <begin position="488"/>
        <end position="874"/>
    </location>
</feature>
<evidence type="ECO:0000256" key="2">
    <source>
        <dbReference type="ARBA" id="ARBA00023242"/>
    </source>
</evidence>
<feature type="region of interest" description="Disordered" evidence="3">
    <location>
        <begin position="414"/>
        <end position="433"/>
    </location>
</feature>
<dbReference type="STRING" id="1296121.A0A1A6A779"/>
<feature type="domain" description="ELYS-like" evidence="4">
    <location>
        <begin position="40"/>
        <end position="310"/>
    </location>
</feature>
<feature type="compositionally biased region" description="Low complexity" evidence="3">
    <location>
        <begin position="812"/>
        <end position="828"/>
    </location>
</feature>
<dbReference type="VEuPathDB" id="FungiDB:I303_03623"/>
<reference evidence="5" key="1">
    <citation type="submission" date="2013-07" db="EMBL/GenBank/DDBJ databases">
        <title>The Genome Sequence of Cryptococcus dejecticola CBS10117.</title>
        <authorList>
            <consortium name="The Broad Institute Genome Sequencing Platform"/>
            <person name="Cuomo C."/>
            <person name="Litvintseva A."/>
            <person name="Chen Y."/>
            <person name="Heitman J."/>
            <person name="Sun S."/>
            <person name="Springer D."/>
            <person name="Dromer F."/>
            <person name="Young S.K."/>
            <person name="Zeng Q."/>
            <person name="Gargeya S."/>
            <person name="Fitzgerald M."/>
            <person name="Abouelleil A."/>
            <person name="Alvarado L."/>
            <person name="Berlin A.M."/>
            <person name="Chapman S.B."/>
            <person name="Dewar J."/>
            <person name="Goldberg J."/>
            <person name="Griggs A."/>
            <person name="Gujja S."/>
            <person name="Hansen M."/>
            <person name="Howarth C."/>
            <person name="Imamovic A."/>
            <person name="Larimer J."/>
            <person name="McCowan C."/>
            <person name="Murphy C."/>
            <person name="Pearson M."/>
            <person name="Priest M."/>
            <person name="Roberts A."/>
            <person name="Saif S."/>
            <person name="Shea T."/>
            <person name="Sykes S."/>
            <person name="Wortman J."/>
            <person name="Nusbaum C."/>
            <person name="Birren B."/>
        </authorList>
    </citation>
    <scope>NUCLEOTIDE SEQUENCE [LARGE SCALE GENOMIC DNA]</scope>
    <source>
        <strain evidence="5">CBS 10117</strain>
    </source>
</reference>
<keyword evidence="2" id="KW-0539">Nucleus</keyword>
<dbReference type="AlphaFoldDB" id="A0A1A6A779"/>
<dbReference type="OrthoDB" id="20729at2759"/>